<dbReference type="SMART" id="SM00342">
    <property type="entry name" value="HTH_ARAC"/>
    <property type="match status" value="1"/>
</dbReference>
<gene>
    <name evidence="7" type="primary">txxe 581-yesN20</name>
    <name evidence="7" type="ORF">TXXE_03870</name>
</gene>
<dbReference type="PRINTS" id="PR00032">
    <property type="entry name" value="HTHARAC"/>
</dbReference>
<accession>A0ABM8V129</accession>
<sequence length="538" mass="62254">MYKVMLVDDDYPVLEFLSESVRWEAYGMAPPTLHMDGEDALGHAIRDMPDIVITDIGMPDMDGLTLIERIREMNPNVRAAILSCHSQFHYAQQAMKLKVQDYLLKDALDPTELDALLRRFKSSLDEERLACRQREQLRRMLDRSREKMKEAFIRGTIHQPILHPEAWLQELKSFGLRTDDAVFLPVLAHVDHMRQAWKRFLDEDVLRYAIQNVIDEITSGRPEVAHFSYSARRSIFVFAFEQSLKINPHDEAAACVRDVLHHLRRTLKLSMSFIIGERCAAPRELQKELADLLDCGGQRFYLEEGAVVKKHPPAYAGIELFRYYDRAKEEFRNTLLDRQADALSAVVRRWIGFIRDNPRPPEVIKDWVLKLALDLKLKVQALQYFQPPFTAEALHREIFEIDSLSELEIWLVEYLRSLRPVVDGILQTGSRPEILQALQYVTANMDKKIGLDDVAAHLHMNPSYFSRMFKKETGETFTDVVIRMKMDRARELLDTTAYSVGQIGDMLGYDNQSYFIKTFKSIVGVTPMEYRRAGAAAR</sequence>
<evidence type="ECO:0000256" key="2">
    <source>
        <dbReference type="ARBA" id="ARBA00023125"/>
    </source>
</evidence>
<keyword evidence="3" id="KW-0804">Transcription</keyword>
<dbReference type="SUPFAM" id="SSF52172">
    <property type="entry name" value="CheY-like"/>
    <property type="match status" value="1"/>
</dbReference>
<dbReference type="Pfam" id="PF12833">
    <property type="entry name" value="HTH_18"/>
    <property type="match status" value="1"/>
</dbReference>
<dbReference type="PANTHER" id="PTHR43280:SF10">
    <property type="entry name" value="REGULATORY PROTEIN POCR"/>
    <property type="match status" value="1"/>
</dbReference>
<dbReference type="EMBL" id="CAJRAY010000018">
    <property type="protein sequence ID" value="CAG5080117.1"/>
    <property type="molecule type" value="Genomic_DNA"/>
</dbReference>
<evidence type="ECO:0000313" key="7">
    <source>
        <dbReference type="EMBL" id="CAG5080117.1"/>
    </source>
</evidence>
<feature type="domain" description="Response regulatory" evidence="6">
    <location>
        <begin position="3"/>
        <end position="120"/>
    </location>
</feature>
<evidence type="ECO:0000256" key="1">
    <source>
        <dbReference type="ARBA" id="ARBA00023015"/>
    </source>
</evidence>
<protein>
    <submittedName>
        <fullName evidence="7">Two component transcriptional regulator, AraC familyYesN20</fullName>
    </submittedName>
</protein>
<proteinExistence type="predicted"/>
<feature type="domain" description="HTH araC/xylS-type" evidence="5">
    <location>
        <begin position="435"/>
        <end position="533"/>
    </location>
</feature>
<organism evidence="7 8">
    <name type="scientific">Thermobacillus xylanilyticus</name>
    <dbReference type="NCBI Taxonomy" id="76633"/>
    <lineage>
        <taxon>Bacteria</taxon>
        <taxon>Bacillati</taxon>
        <taxon>Bacillota</taxon>
        <taxon>Bacilli</taxon>
        <taxon>Bacillales</taxon>
        <taxon>Paenibacillaceae</taxon>
        <taxon>Thermobacillus</taxon>
    </lineage>
</organism>
<dbReference type="Proteomes" id="UP000681526">
    <property type="component" value="Unassembled WGS sequence"/>
</dbReference>
<dbReference type="InterPro" id="IPR009057">
    <property type="entry name" value="Homeodomain-like_sf"/>
</dbReference>
<feature type="modified residue" description="4-aspartylphosphate" evidence="4">
    <location>
        <position position="55"/>
    </location>
</feature>
<dbReference type="CDD" id="cd17536">
    <property type="entry name" value="REC_YesN-like"/>
    <property type="match status" value="1"/>
</dbReference>
<evidence type="ECO:0000313" key="8">
    <source>
        <dbReference type="Proteomes" id="UP000681526"/>
    </source>
</evidence>
<evidence type="ECO:0000256" key="4">
    <source>
        <dbReference type="PROSITE-ProRule" id="PRU00169"/>
    </source>
</evidence>
<reference evidence="7 8" key="1">
    <citation type="submission" date="2021-04" db="EMBL/GenBank/DDBJ databases">
        <authorList>
            <person name="Rakotoarivonina H."/>
        </authorList>
    </citation>
    <scope>NUCLEOTIDE SEQUENCE [LARGE SCALE GENOMIC DNA]</scope>
    <source>
        <strain evidence="7 8">XE</strain>
    </source>
</reference>
<dbReference type="Gene3D" id="3.40.50.2300">
    <property type="match status" value="1"/>
</dbReference>
<dbReference type="PROSITE" id="PS00041">
    <property type="entry name" value="HTH_ARAC_FAMILY_1"/>
    <property type="match status" value="1"/>
</dbReference>
<keyword evidence="4" id="KW-0597">Phosphoprotein</keyword>
<dbReference type="Gene3D" id="1.10.10.60">
    <property type="entry name" value="Homeodomain-like"/>
    <property type="match status" value="2"/>
</dbReference>
<evidence type="ECO:0000259" key="6">
    <source>
        <dbReference type="PROSITE" id="PS50110"/>
    </source>
</evidence>
<dbReference type="InterPro" id="IPR018062">
    <property type="entry name" value="HTH_AraC-typ_CS"/>
</dbReference>
<comment type="caution">
    <text evidence="7">The sequence shown here is derived from an EMBL/GenBank/DDBJ whole genome shotgun (WGS) entry which is preliminary data.</text>
</comment>
<dbReference type="InterPro" id="IPR018060">
    <property type="entry name" value="HTH_AraC"/>
</dbReference>
<dbReference type="PROSITE" id="PS50110">
    <property type="entry name" value="RESPONSE_REGULATORY"/>
    <property type="match status" value="1"/>
</dbReference>
<dbReference type="InterPro" id="IPR001789">
    <property type="entry name" value="Sig_transdc_resp-reg_receiver"/>
</dbReference>
<dbReference type="SMART" id="SM00448">
    <property type="entry name" value="REC"/>
    <property type="match status" value="1"/>
</dbReference>
<dbReference type="InterPro" id="IPR020449">
    <property type="entry name" value="Tscrpt_reg_AraC-type_HTH"/>
</dbReference>
<dbReference type="SUPFAM" id="SSF46689">
    <property type="entry name" value="Homeodomain-like"/>
    <property type="match status" value="2"/>
</dbReference>
<keyword evidence="2" id="KW-0238">DNA-binding</keyword>
<dbReference type="InterPro" id="IPR011006">
    <property type="entry name" value="CheY-like_superfamily"/>
</dbReference>
<evidence type="ECO:0000256" key="3">
    <source>
        <dbReference type="ARBA" id="ARBA00023163"/>
    </source>
</evidence>
<dbReference type="PANTHER" id="PTHR43280">
    <property type="entry name" value="ARAC-FAMILY TRANSCRIPTIONAL REGULATOR"/>
    <property type="match status" value="1"/>
</dbReference>
<dbReference type="Pfam" id="PF00072">
    <property type="entry name" value="Response_reg"/>
    <property type="match status" value="1"/>
</dbReference>
<dbReference type="PROSITE" id="PS01124">
    <property type="entry name" value="HTH_ARAC_FAMILY_2"/>
    <property type="match status" value="1"/>
</dbReference>
<name>A0ABM8V129_THEXY</name>
<keyword evidence="8" id="KW-1185">Reference proteome</keyword>
<dbReference type="RefSeq" id="WP_213483547.1">
    <property type="nucleotide sequence ID" value="NZ_CAJRAY010000018.1"/>
</dbReference>
<evidence type="ECO:0000259" key="5">
    <source>
        <dbReference type="PROSITE" id="PS01124"/>
    </source>
</evidence>
<keyword evidence="1" id="KW-0805">Transcription regulation</keyword>